<proteinExistence type="predicted"/>
<dbReference type="PROSITE" id="PS51186">
    <property type="entry name" value="GNAT"/>
    <property type="match status" value="1"/>
</dbReference>
<accession>A0A6P1NYB4</accession>
<keyword evidence="3" id="KW-1185">Reference proteome</keyword>
<evidence type="ECO:0000313" key="3">
    <source>
        <dbReference type="Proteomes" id="UP000464186"/>
    </source>
</evidence>
<dbReference type="InterPro" id="IPR016181">
    <property type="entry name" value="Acyl_CoA_acyltransferase"/>
</dbReference>
<keyword evidence="2" id="KW-0808">Transferase</keyword>
<dbReference type="Proteomes" id="UP000464186">
    <property type="component" value="Chromosome"/>
</dbReference>
<gene>
    <name evidence="2" type="ORF">GU243_00565</name>
</gene>
<dbReference type="Pfam" id="PF00583">
    <property type="entry name" value="Acetyltransf_1"/>
    <property type="match status" value="1"/>
</dbReference>
<dbReference type="GO" id="GO:0016747">
    <property type="term" value="F:acyltransferase activity, transferring groups other than amino-acyl groups"/>
    <property type="evidence" value="ECO:0007669"/>
    <property type="project" value="InterPro"/>
</dbReference>
<dbReference type="AlphaFoldDB" id="A0A6P1NYB4"/>
<dbReference type="EMBL" id="CP047898">
    <property type="protein sequence ID" value="QHK22111.1"/>
    <property type="molecule type" value="Genomic_DNA"/>
</dbReference>
<name>A0A6P1NYB4_9MICC</name>
<dbReference type="InterPro" id="IPR000182">
    <property type="entry name" value="GNAT_dom"/>
</dbReference>
<dbReference type="CDD" id="cd04301">
    <property type="entry name" value="NAT_SF"/>
    <property type="match status" value="1"/>
</dbReference>
<dbReference type="KEGG" id="psey:GU243_00565"/>
<sequence>MIIREATAADLGVLSAAGLEAMNWTGEARFTYEQFMSTPELSHYLDGWPRAGDFGVVAETAEGTPVGAAWCRTFAVDDAGYGFVATDIPELTIGVLAGNRGTGVGTALMEGLIGQGSTRGLRGISLSVEDGNRARLLYERLGFRKVGRNGGSDTLLLELLTSPILAVE</sequence>
<organism evidence="2 3">
    <name type="scientific">Pseudarthrobacter psychrotolerans</name>
    <dbReference type="NCBI Taxonomy" id="2697569"/>
    <lineage>
        <taxon>Bacteria</taxon>
        <taxon>Bacillati</taxon>
        <taxon>Actinomycetota</taxon>
        <taxon>Actinomycetes</taxon>
        <taxon>Micrococcales</taxon>
        <taxon>Micrococcaceae</taxon>
        <taxon>Pseudarthrobacter</taxon>
    </lineage>
</organism>
<feature type="domain" description="N-acetyltransferase" evidence="1">
    <location>
        <begin position="1"/>
        <end position="162"/>
    </location>
</feature>
<evidence type="ECO:0000259" key="1">
    <source>
        <dbReference type="PROSITE" id="PS51186"/>
    </source>
</evidence>
<dbReference type="Gene3D" id="3.40.630.30">
    <property type="match status" value="1"/>
</dbReference>
<reference evidence="2 3" key="1">
    <citation type="submission" date="2020-01" db="EMBL/GenBank/DDBJ databases">
        <title>Pseudarthrobacter psychrotolerans sp. nov., isolated from antarctic soil.</title>
        <authorList>
            <person name="Shin Y."/>
            <person name="Park W."/>
        </authorList>
    </citation>
    <scope>NUCLEOTIDE SEQUENCE [LARGE SCALE GENOMIC DNA]</scope>
    <source>
        <strain evidence="2 3">YJ56</strain>
    </source>
</reference>
<evidence type="ECO:0000313" key="2">
    <source>
        <dbReference type="EMBL" id="QHK22111.1"/>
    </source>
</evidence>
<dbReference type="SUPFAM" id="SSF55729">
    <property type="entry name" value="Acyl-CoA N-acyltransferases (Nat)"/>
    <property type="match status" value="1"/>
</dbReference>
<protein>
    <submittedName>
        <fullName evidence="2">GNAT family N-acetyltransferase</fullName>
    </submittedName>
</protein>